<evidence type="ECO:0000256" key="4">
    <source>
        <dbReference type="ARBA" id="ARBA00083222"/>
    </source>
</evidence>
<organism evidence="5 6">
    <name type="scientific">Torulaspora globosa</name>
    <dbReference type="NCBI Taxonomy" id="48254"/>
    <lineage>
        <taxon>Eukaryota</taxon>
        <taxon>Fungi</taxon>
        <taxon>Dikarya</taxon>
        <taxon>Ascomycota</taxon>
        <taxon>Saccharomycotina</taxon>
        <taxon>Saccharomycetes</taxon>
        <taxon>Saccharomycetales</taxon>
        <taxon>Saccharomycetaceae</taxon>
        <taxon>Torulaspora</taxon>
    </lineage>
</organism>
<dbReference type="OrthoDB" id="5132116at2759"/>
<dbReference type="SMART" id="SM00268">
    <property type="entry name" value="ACTIN"/>
    <property type="match status" value="1"/>
</dbReference>
<keyword evidence="6" id="KW-1185">Reference proteome</keyword>
<dbReference type="FunFam" id="3.30.420.40:FF:000050">
    <property type="entry name" value="Actin, alpha skeletal muscle"/>
    <property type="match status" value="1"/>
</dbReference>
<evidence type="ECO:0000256" key="2">
    <source>
        <dbReference type="ARBA" id="ARBA00073387"/>
    </source>
</evidence>
<protein>
    <recommendedName>
        <fullName evidence="2">Centractin</fullName>
    </recommendedName>
    <alternativeName>
        <fullName evidence="3">Actin-like protein</fullName>
    </alternativeName>
    <alternativeName>
        <fullName evidence="4">Actin-related protein 1</fullName>
    </alternativeName>
</protein>
<dbReference type="PRINTS" id="PR00190">
    <property type="entry name" value="ACTIN"/>
</dbReference>
<dbReference type="GO" id="GO:0005869">
    <property type="term" value="C:dynactin complex"/>
    <property type="evidence" value="ECO:0007669"/>
    <property type="project" value="UniProtKB-ARBA"/>
</dbReference>
<dbReference type="Proteomes" id="UP000510647">
    <property type="component" value="Chromosome 3"/>
</dbReference>
<dbReference type="AlphaFoldDB" id="A0A7H9HQQ9"/>
<dbReference type="Gene3D" id="3.30.420.40">
    <property type="match status" value="2"/>
</dbReference>
<proteinExistence type="inferred from homology"/>
<dbReference type="InterPro" id="IPR043129">
    <property type="entry name" value="ATPase_NBD"/>
</dbReference>
<sequence length="381" mass="42766">MTDAIQLYNQPVVLDNGSAVIKAGFCGEERPKCLEYSMVGQPIHTKAIAEGLAHDTYVGNKAQNMRGLLRLRYAIERGVVTNWDDMELIWSHILYDSLQLENRNEHPLLVTEAPINPHSNLEKMYEVLFEKFNFPAICVSLPAVLSLYASGSTTGCVLDCGDGYCSSVSVYKGYTLSSTIQRTNLGGKDITEQLQYHIRRESGSWLFSSSEREMVRIMKEKGCYISLDPRKEAEEYQFGSKKLSKKFKLPDGKVLALNESQFRAPEILFCPDIAGIEEDGLHQMVLHSISKVDLELRPELMSRIVLSGGSTMFPGLGQRMLKELQGLTQSKSNIRLIAPPERKYTAWIGGSVLASLTTFNKMLKTQSDWQDNGSKIVFDYP</sequence>
<accession>A0A7H9HQQ9</accession>
<name>A0A7H9HQQ9_9SACH</name>
<reference evidence="5 6" key="1">
    <citation type="submission" date="2020-06" db="EMBL/GenBank/DDBJ databases">
        <title>The yeast mating-type switching endonuclease HO is a domesticated member of an unorthodox homing genetic element family.</title>
        <authorList>
            <person name="Coughlan A.Y."/>
            <person name="Lombardi L."/>
            <person name="Braun-Galleani S."/>
            <person name="Martos A.R."/>
            <person name="Galeote V."/>
            <person name="Bigey F."/>
            <person name="Dequin S."/>
            <person name="Byrne K.P."/>
            <person name="Wolfe K.H."/>
        </authorList>
    </citation>
    <scope>NUCLEOTIDE SEQUENCE [LARGE SCALE GENOMIC DNA]</scope>
    <source>
        <strain evidence="5 6">CBS2947</strain>
    </source>
</reference>
<evidence type="ECO:0000256" key="1">
    <source>
        <dbReference type="ARBA" id="ARBA00038483"/>
    </source>
</evidence>
<dbReference type="FunFam" id="3.90.640.10:FF:000007">
    <property type="entry name" value="Actin like 7B"/>
    <property type="match status" value="1"/>
</dbReference>
<dbReference type="Gene3D" id="3.90.640.10">
    <property type="entry name" value="Actin, Chain A, domain 4"/>
    <property type="match status" value="1"/>
</dbReference>
<dbReference type="PANTHER" id="PTHR11937">
    <property type="entry name" value="ACTIN"/>
    <property type="match status" value="1"/>
</dbReference>
<comment type="similarity">
    <text evidence="1">Belongs to the actin family. ARP1 subfamily.</text>
</comment>
<dbReference type="Pfam" id="PF00022">
    <property type="entry name" value="Actin"/>
    <property type="match status" value="1"/>
</dbReference>
<evidence type="ECO:0000313" key="6">
    <source>
        <dbReference type="Proteomes" id="UP000510647"/>
    </source>
</evidence>
<dbReference type="EMBL" id="CP059269">
    <property type="protein sequence ID" value="QLQ79633.1"/>
    <property type="molecule type" value="Genomic_DNA"/>
</dbReference>
<gene>
    <name evidence="5" type="ORF">HG537_0C02800</name>
</gene>
<dbReference type="SUPFAM" id="SSF53067">
    <property type="entry name" value="Actin-like ATPase domain"/>
    <property type="match status" value="2"/>
</dbReference>
<evidence type="ECO:0000256" key="3">
    <source>
        <dbReference type="ARBA" id="ARBA00076361"/>
    </source>
</evidence>
<evidence type="ECO:0000313" key="5">
    <source>
        <dbReference type="EMBL" id="QLQ79633.1"/>
    </source>
</evidence>
<dbReference type="InterPro" id="IPR004000">
    <property type="entry name" value="Actin"/>
</dbReference>